<dbReference type="InterPro" id="IPR032675">
    <property type="entry name" value="LRR_dom_sf"/>
</dbReference>
<dbReference type="Gene3D" id="3.80.10.10">
    <property type="entry name" value="Ribonuclease Inhibitor"/>
    <property type="match status" value="1"/>
</dbReference>
<evidence type="ECO:0000313" key="1">
    <source>
        <dbReference type="EMBL" id="ODQ59606.1"/>
    </source>
</evidence>
<evidence type="ECO:0000313" key="2">
    <source>
        <dbReference type="Proteomes" id="UP000094112"/>
    </source>
</evidence>
<sequence>MHSYASLHGKFNPSNLVDLSLICCKLEDFYKAFANIDFPSLRKLTIEVEGIAEDVHLKDFSFTRCYPNVTYLDLDNFINIQSPSLNECLSRFPSLKQLDLYPNHKPGDFKIEGICCDKLERLEISPVGIINNIEIINCQFKNLKI</sequence>
<dbReference type="GeneID" id="30203535"/>
<dbReference type="Proteomes" id="UP000094112">
    <property type="component" value="Unassembled WGS sequence"/>
</dbReference>
<dbReference type="SUPFAM" id="SSF52047">
    <property type="entry name" value="RNI-like"/>
    <property type="match status" value="1"/>
</dbReference>
<organism evidence="1 2">
    <name type="scientific">Wickerhamomyces anomalus (strain ATCC 58044 / CBS 1984 / NCYC 433 / NRRL Y-366-8)</name>
    <name type="common">Yeast</name>
    <name type="synonym">Hansenula anomala</name>
    <dbReference type="NCBI Taxonomy" id="683960"/>
    <lineage>
        <taxon>Eukaryota</taxon>
        <taxon>Fungi</taxon>
        <taxon>Dikarya</taxon>
        <taxon>Ascomycota</taxon>
        <taxon>Saccharomycotina</taxon>
        <taxon>Saccharomycetes</taxon>
        <taxon>Phaffomycetales</taxon>
        <taxon>Wickerhamomycetaceae</taxon>
        <taxon>Wickerhamomyces</taxon>
    </lineage>
</organism>
<dbReference type="RefSeq" id="XP_019038813.1">
    <property type="nucleotide sequence ID" value="XM_019186289.1"/>
</dbReference>
<dbReference type="AlphaFoldDB" id="A0A1E3P299"/>
<gene>
    <name evidence="1" type="ORF">WICANDRAFT_91329</name>
</gene>
<proteinExistence type="predicted"/>
<keyword evidence="2" id="KW-1185">Reference proteome</keyword>
<protein>
    <submittedName>
        <fullName evidence="1">Uncharacterized protein</fullName>
    </submittedName>
</protein>
<reference evidence="1 2" key="1">
    <citation type="journal article" date="2016" name="Proc. Natl. Acad. Sci. U.S.A.">
        <title>Comparative genomics of biotechnologically important yeasts.</title>
        <authorList>
            <person name="Riley R."/>
            <person name="Haridas S."/>
            <person name="Wolfe K.H."/>
            <person name="Lopes M.R."/>
            <person name="Hittinger C.T."/>
            <person name="Goeker M."/>
            <person name="Salamov A.A."/>
            <person name="Wisecaver J.H."/>
            <person name="Long T.M."/>
            <person name="Calvey C.H."/>
            <person name="Aerts A.L."/>
            <person name="Barry K.W."/>
            <person name="Choi C."/>
            <person name="Clum A."/>
            <person name="Coughlan A.Y."/>
            <person name="Deshpande S."/>
            <person name="Douglass A.P."/>
            <person name="Hanson S.J."/>
            <person name="Klenk H.-P."/>
            <person name="LaButti K.M."/>
            <person name="Lapidus A."/>
            <person name="Lindquist E.A."/>
            <person name="Lipzen A.M."/>
            <person name="Meier-Kolthoff J.P."/>
            <person name="Ohm R.A."/>
            <person name="Otillar R.P."/>
            <person name="Pangilinan J.L."/>
            <person name="Peng Y."/>
            <person name="Rokas A."/>
            <person name="Rosa C.A."/>
            <person name="Scheuner C."/>
            <person name="Sibirny A.A."/>
            <person name="Slot J.C."/>
            <person name="Stielow J.B."/>
            <person name="Sun H."/>
            <person name="Kurtzman C.P."/>
            <person name="Blackwell M."/>
            <person name="Grigoriev I.V."/>
            <person name="Jeffries T.W."/>
        </authorList>
    </citation>
    <scope>NUCLEOTIDE SEQUENCE [LARGE SCALE GENOMIC DNA]</scope>
    <source>
        <strain evidence="2">ATCC 58044 / CBS 1984 / NCYC 433 / NRRL Y-366-8</strain>
    </source>
</reference>
<name>A0A1E3P299_WICAA</name>
<accession>A0A1E3P299</accession>
<dbReference type="EMBL" id="KV454210">
    <property type="protein sequence ID" value="ODQ59606.1"/>
    <property type="molecule type" value="Genomic_DNA"/>
</dbReference>